<feature type="compositionally biased region" description="Acidic residues" evidence="1">
    <location>
        <begin position="79"/>
        <end position="95"/>
    </location>
</feature>
<feature type="region of interest" description="Disordered" evidence="1">
    <location>
        <begin position="71"/>
        <end position="95"/>
    </location>
</feature>
<reference evidence="2" key="1">
    <citation type="journal article" date="2023" name="Mol. Biol. Evol.">
        <title>Third-Generation Sequencing Reveals the Adaptive Role of the Epigenome in Three Deep-Sea Polychaetes.</title>
        <authorList>
            <person name="Perez M."/>
            <person name="Aroh O."/>
            <person name="Sun Y."/>
            <person name="Lan Y."/>
            <person name="Juniper S.K."/>
            <person name="Young C.R."/>
            <person name="Angers B."/>
            <person name="Qian P.Y."/>
        </authorList>
    </citation>
    <scope>NUCLEOTIDE SEQUENCE</scope>
    <source>
        <strain evidence="2">P08H-3</strain>
    </source>
</reference>
<comment type="caution">
    <text evidence="2">The sequence shown here is derived from an EMBL/GenBank/DDBJ whole genome shotgun (WGS) entry which is preliminary data.</text>
</comment>
<evidence type="ECO:0000256" key="1">
    <source>
        <dbReference type="SAM" id="MobiDB-lite"/>
    </source>
</evidence>
<organism evidence="2 3">
    <name type="scientific">Paralvinella palmiformis</name>
    <dbReference type="NCBI Taxonomy" id="53620"/>
    <lineage>
        <taxon>Eukaryota</taxon>
        <taxon>Metazoa</taxon>
        <taxon>Spiralia</taxon>
        <taxon>Lophotrochozoa</taxon>
        <taxon>Annelida</taxon>
        <taxon>Polychaeta</taxon>
        <taxon>Sedentaria</taxon>
        <taxon>Canalipalpata</taxon>
        <taxon>Terebellida</taxon>
        <taxon>Terebelliformia</taxon>
        <taxon>Alvinellidae</taxon>
        <taxon>Paralvinella</taxon>
    </lineage>
</organism>
<dbReference type="Proteomes" id="UP001208570">
    <property type="component" value="Unassembled WGS sequence"/>
</dbReference>
<dbReference type="AlphaFoldDB" id="A0AAD9J2S7"/>
<evidence type="ECO:0000313" key="2">
    <source>
        <dbReference type="EMBL" id="KAK2145263.1"/>
    </source>
</evidence>
<protein>
    <submittedName>
        <fullName evidence="2">Uncharacterized protein</fullName>
    </submittedName>
</protein>
<name>A0AAD9J2S7_9ANNE</name>
<evidence type="ECO:0000313" key="3">
    <source>
        <dbReference type="Proteomes" id="UP001208570"/>
    </source>
</evidence>
<accession>A0AAD9J2S7</accession>
<dbReference type="EMBL" id="JAODUP010000691">
    <property type="protein sequence ID" value="KAK2145263.1"/>
    <property type="molecule type" value="Genomic_DNA"/>
</dbReference>
<keyword evidence="3" id="KW-1185">Reference proteome</keyword>
<proteinExistence type="predicted"/>
<sequence length="95" mass="9880">MLFEFNNRLLAITPGDESICAGLDTPVLVFVGGLHTLGEWSVSSGSTNGVVSLIFNGLKQDRFDGEIYGGDKGANEIDGANEGDGADTADEVLST</sequence>
<gene>
    <name evidence="2" type="ORF">LSH36_691g01033</name>
</gene>